<proteinExistence type="predicted"/>
<gene>
    <name evidence="2" type="ORF">SAMN02927903_02764</name>
</gene>
<feature type="chain" id="PRO_5011522853" evidence="1">
    <location>
        <begin position="23"/>
        <end position="247"/>
    </location>
</feature>
<evidence type="ECO:0000313" key="2">
    <source>
        <dbReference type="EMBL" id="SCY88805.1"/>
    </source>
</evidence>
<keyword evidence="3" id="KW-1185">Reference proteome</keyword>
<evidence type="ECO:0000256" key="1">
    <source>
        <dbReference type="SAM" id="SignalP"/>
    </source>
</evidence>
<dbReference type="OrthoDB" id="9785122at2"/>
<dbReference type="SUPFAM" id="SSF82185">
    <property type="entry name" value="Histone H3 K4-specific methyltransferase SET7/9 N-terminal domain"/>
    <property type="match status" value="2"/>
</dbReference>
<dbReference type="AlphaFoldDB" id="A0A1G5JKA4"/>
<dbReference type="PANTHER" id="PTHR33706">
    <property type="entry name" value="MORN VARIANT REPEAT PROTEIN"/>
    <property type="match status" value="1"/>
</dbReference>
<dbReference type="RefSeq" id="WP_091145327.1">
    <property type="nucleotide sequence ID" value="NZ_FMVF01000014.1"/>
</dbReference>
<reference evidence="2 3" key="1">
    <citation type="submission" date="2016-10" db="EMBL/GenBank/DDBJ databases">
        <authorList>
            <person name="de Groot N.N."/>
        </authorList>
    </citation>
    <scope>NUCLEOTIDE SEQUENCE [LARGE SCALE GENOMIC DNA]</scope>
    <source>
        <strain evidence="2 3">CGMCC 1.7031</strain>
    </source>
</reference>
<name>A0A1G5JKA4_9FLAO</name>
<accession>A0A1G5JKA4</accession>
<dbReference type="Gene3D" id="3.90.930.1">
    <property type="match status" value="1"/>
</dbReference>
<dbReference type="PANTHER" id="PTHR33706:SF1">
    <property type="entry name" value="TPR REPEAT PROTEIN"/>
    <property type="match status" value="1"/>
</dbReference>
<feature type="signal peptide" evidence="1">
    <location>
        <begin position="1"/>
        <end position="22"/>
    </location>
</feature>
<evidence type="ECO:0000313" key="3">
    <source>
        <dbReference type="Proteomes" id="UP000199354"/>
    </source>
</evidence>
<sequence length="247" mass="28100">MIKHSKGLAAIVLFLFAVSVSAQQVNQNDAQGKKHGLWKGTYAESKRPRYEGTFEHGKEVGTFKFFDDTKAGTVVATREFKPDGSAYTIFYKDGKYKVSEGKEVNKLYEGQWKYYHENLPDIMTLENYKAGKLHGKRTVYYRGSGVPGEENLAEEAHYINGLKDGPYKSYTMKGTLLEDSNYKKGQLDGPASYFDPLGKLVSKGVFKDGKKIGYWEFYKDGKLVKKDNMDVIKKRRKPSRPKKDPTQ</sequence>
<dbReference type="STRING" id="490189.SAMN02927903_02764"/>
<keyword evidence="1" id="KW-0732">Signal</keyword>
<organism evidence="2 3">
    <name type="scientific">Flavobacterium caeni</name>
    <dbReference type="NCBI Taxonomy" id="490189"/>
    <lineage>
        <taxon>Bacteria</taxon>
        <taxon>Pseudomonadati</taxon>
        <taxon>Bacteroidota</taxon>
        <taxon>Flavobacteriia</taxon>
        <taxon>Flavobacteriales</taxon>
        <taxon>Flavobacteriaceae</taxon>
        <taxon>Flavobacterium</taxon>
    </lineage>
</organism>
<dbReference type="Proteomes" id="UP000199354">
    <property type="component" value="Unassembled WGS sequence"/>
</dbReference>
<dbReference type="EMBL" id="FMVF01000014">
    <property type="protein sequence ID" value="SCY88805.1"/>
    <property type="molecule type" value="Genomic_DNA"/>
</dbReference>
<dbReference type="Gene3D" id="2.20.110.10">
    <property type="entry name" value="Histone H3 K4-specific methyltransferase SET7/9 N-terminal domain"/>
    <property type="match status" value="1"/>
</dbReference>
<protein>
    <submittedName>
        <fullName evidence="2">Antitoxin component YwqK of the YwqJK toxin-antitoxin module</fullName>
    </submittedName>
</protein>